<dbReference type="STRING" id="1123024.GCA_000423625_02841"/>
<reference evidence="1 2" key="1">
    <citation type="submission" date="2019-07" db="EMBL/GenBank/DDBJ databases">
        <title>Whole genome shotgun sequence of Pseudonocardia asaccharolytica NBRC 16224.</title>
        <authorList>
            <person name="Hosoyama A."/>
            <person name="Uohara A."/>
            <person name="Ohji S."/>
            <person name="Ichikawa N."/>
        </authorList>
    </citation>
    <scope>NUCLEOTIDE SEQUENCE [LARGE SCALE GENOMIC DNA]</scope>
    <source>
        <strain evidence="1 2">NBRC 16224</strain>
    </source>
</reference>
<comment type="caution">
    <text evidence="1">The sequence shown here is derived from an EMBL/GenBank/DDBJ whole genome shotgun (WGS) entry which is preliminary data.</text>
</comment>
<dbReference type="OrthoDB" id="5193878at2"/>
<evidence type="ECO:0000313" key="2">
    <source>
        <dbReference type="Proteomes" id="UP000321328"/>
    </source>
</evidence>
<dbReference type="AlphaFoldDB" id="A0A511D3F5"/>
<gene>
    <name evidence="1" type="ORF">PA7_31470</name>
</gene>
<sequence>MSANELVTAEVLRRAADLIEQRAAKATPGPWRVRYTDRYGWPIDMHADDDDEGTLTLVAGTALPRANGRDPGHYESQHIIATSEPSDLYPGMEQFAELHGNHEWIATMSPQIARPLAAWLRLTAAGYEQYPLNPAELEGSAPVRLARVILGETT</sequence>
<accession>A0A511D3F5</accession>
<dbReference type="RefSeq" id="WP_028930553.1">
    <property type="nucleotide sequence ID" value="NZ_AUII01000012.1"/>
</dbReference>
<name>A0A511D3F5_9PSEU</name>
<dbReference type="Proteomes" id="UP000321328">
    <property type="component" value="Unassembled WGS sequence"/>
</dbReference>
<protein>
    <submittedName>
        <fullName evidence="1">Uncharacterized protein</fullName>
    </submittedName>
</protein>
<dbReference type="EMBL" id="BJVI01000035">
    <property type="protein sequence ID" value="GEL19310.1"/>
    <property type="molecule type" value="Genomic_DNA"/>
</dbReference>
<keyword evidence="2" id="KW-1185">Reference proteome</keyword>
<proteinExistence type="predicted"/>
<evidence type="ECO:0000313" key="1">
    <source>
        <dbReference type="EMBL" id="GEL19310.1"/>
    </source>
</evidence>
<organism evidence="1 2">
    <name type="scientific">Pseudonocardia asaccharolytica DSM 44247 = NBRC 16224</name>
    <dbReference type="NCBI Taxonomy" id="1123024"/>
    <lineage>
        <taxon>Bacteria</taxon>
        <taxon>Bacillati</taxon>
        <taxon>Actinomycetota</taxon>
        <taxon>Actinomycetes</taxon>
        <taxon>Pseudonocardiales</taxon>
        <taxon>Pseudonocardiaceae</taxon>
        <taxon>Pseudonocardia</taxon>
    </lineage>
</organism>